<evidence type="ECO:0000259" key="2">
    <source>
        <dbReference type="Pfam" id="PF01172"/>
    </source>
</evidence>
<dbReference type="Pfam" id="PF20268">
    <property type="entry name" value="SBDS_C"/>
    <property type="match status" value="1"/>
</dbReference>
<dbReference type="Gene3D" id="3.30.70.240">
    <property type="match status" value="1"/>
</dbReference>
<dbReference type="Pfam" id="PF01172">
    <property type="entry name" value="SBDS_N"/>
    <property type="match status" value="1"/>
</dbReference>
<dbReference type="PANTHER" id="PTHR10927:SF4">
    <property type="entry name" value="RIBOSOME MATURATION PROTEIN SDO1 HOMOLOG"/>
    <property type="match status" value="1"/>
</dbReference>
<proteinExistence type="inferred from homology"/>
<protein>
    <submittedName>
        <fullName evidence="5">Ribosome assembly factor SBDS</fullName>
    </submittedName>
</protein>
<sequence length="232" mass="26313">MSKKEYVIARLNVKGKKFEILVDSEKAYLFREGRNIPITDIVISDYIYKDVKKGLKASPEELEETFDTTDIYKISERILKEGELQLTSEQRKQMIEMKKKQIIYYISKSAIDPKTKAPIPPSRIEKALEEAKVAIDLYKSIEEQIPNIVKAISKVLPIRIAKALIGITIPSEYANKVMGQIMKLGEVKKSVWLQDGSLSIEMEIPAGMQNEVIDQINRLTKGSANVKVITIV</sequence>
<reference evidence="5" key="1">
    <citation type="journal article" date="2020" name="mSystems">
        <title>Genome- and Community-Level Interaction Insights into Carbon Utilization and Element Cycling Functions of Hydrothermarchaeota in Hydrothermal Sediment.</title>
        <authorList>
            <person name="Zhou Z."/>
            <person name="Liu Y."/>
            <person name="Xu W."/>
            <person name="Pan J."/>
            <person name="Luo Z.H."/>
            <person name="Li M."/>
        </authorList>
    </citation>
    <scope>NUCLEOTIDE SEQUENCE [LARGE SCALE GENOMIC DNA]</scope>
    <source>
        <strain evidence="5">SpSt-658</strain>
    </source>
</reference>
<dbReference type="InterPro" id="IPR019783">
    <property type="entry name" value="SDO1/SBDS_N"/>
</dbReference>
<dbReference type="NCBIfam" id="TIGR00291">
    <property type="entry name" value="RNA_SBDS"/>
    <property type="match status" value="1"/>
</dbReference>
<evidence type="ECO:0000259" key="4">
    <source>
        <dbReference type="Pfam" id="PF20268"/>
    </source>
</evidence>
<dbReference type="InterPro" id="IPR002140">
    <property type="entry name" value="Sdo1/SBDS"/>
</dbReference>
<dbReference type="SUPFAM" id="SSF89895">
    <property type="entry name" value="FYSH domain"/>
    <property type="match status" value="1"/>
</dbReference>
<dbReference type="SUPFAM" id="SSF109728">
    <property type="entry name" value="Hypothetical protein AF0491, middle domain"/>
    <property type="match status" value="1"/>
</dbReference>
<dbReference type="InterPro" id="IPR039100">
    <property type="entry name" value="Sdo1/SBDS-like"/>
</dbReference>
<comment type="similarity">
    <text evidence="1">Belongs to the SDO1/SBDS family.</text>
</comment>
<evidence type="ECO:0000259" key="3">
    <source>
        <dbReference type="Pfam" id="PF09377"/>
    </source>
</evidence>
<dbReference type="AlphaFoldDB" id="A0A7C4H282"/>
<feature type="domain" description="Ribosome maturation protein SDO1/SBDS C-terminal" evidence="4">
    <location>
        <begin position="165"/>
        <end position="230"/>
    </location>
</feature>
<dbReference type="SUPFAM" id="SSF54980">
    <property type="entry name" value="EF-G C-terminal domain-like"/>
    <property type="match status" value="1"/>
</dbReference>
<dbReference type="Pfam" id="PF09377">
    <property type="entry name" value="SBDS_domain_II"/>
    <property type="match status" value="1"/>
</dbReference>
<dbReference type="PANTHER" id="PTHR10927">
    <property type="entry name" value="RIBOSOME MATURATION PROTEIN SBDS"/>
    <property type="match status" value="1"/>
</dbReference>
<dbReference type="EMBL" id="DTCA01000038">
    <property type="protein sequence ID" value="HGM06972.1"/>
    <property type="molecule type" value="Genomic_DNA"/>
</dbReference>
<comment type="caution">
    <text evidence="5">The sequence shown here is derived from an EMBL/GenBank/DDBJ whole genome shotgun (WGS) entry which is preliminary data.</text>
</comment>
<feature type="domain" description="Ribosome maturation protein SDO1/SBDS N-terminal" evidence="2">
    <location>
        <begin position="6"/>
        <end position="92"/>
    </location>
</feature>
<organism evidence="5">
    <name type="scientific">Ignisphaera aggregans</name>
    <dbReference type="NCBI Taxonomy" id="334771"/>
    <lineage>
        <taxon>Archaea</taxon>
        <taxon>Thermoproteota</taxon>
        <taxon>Thermoprotei</taxon>
        <taxon>Desulfurococcales</taxon>
        <taxon>Desulfurococcaceae</taxon>
        <taxon>Ignisphaera</taxon>
    </lineage>
</organism>
<dbReference type="InterPro" id="IPR035647">
    <property type="entry name" value="EFG_III/V"/>
</dbReference>
<dbReference type="InterPro" id="IPR036786">
    <property type="entry name" value="Ribosome_mat_SBDS_N_sf"/>
</dbReference>
<dbReference type="InterPro" id="IPR046928">
    <property type="entry name" value="SDO1/SBDS_C"/>
</dbReference>
<dbReference type="InterPro" id="IPR037188">
    <property type="entry name" value="Sdo1/SBDS_central_sf"/>
</dbReference>
<dbReference type="Gene3D" id="3.30.1250.10">
    <property type="entry name" value="Ribosome maturation protein SBDS, N-terminal domain"/>
    <property type="match status" value="1"/>
</dbReference>
<gene>
    <name evidence="5" type="ORF">ENU31_00985</name>
</gene>
<dbReference type="InterPro" id="IPR018978">
    <property type="entry name" value="SDO1/SBDS_central"/>
</dbReference>
<name>A0A7C4H282_9CREN</name>
<evidence type="ECO:0000313" key="5">
    <source>
        <dbReference type="EMBL" id="HGM06972.1"/>
    </source>
</evidence>
<evidence type="ECO:0000256" key="1">
    <source>
        <dbReference type="ARBA" id="ARBA00007433"/>
    </source>
</evidence>
<dbReference type="GO" id="GO:0042256">
    <property type="term" value="P:cytosolic ribosome assembly"/>
    <property type="evidence" value="ECO:0007669"/>
    <property type="project" value="InterPro"/>
</dbReference>
<accession>A0A7C4H282</accession>
<feature type="domain" description="Ribosome maturation protein SDO1/SBDS central" evidence="3">
    <location>
        <begin position="100"/>
        <end position="161"/>
    </location>
</feature>
<dbReference type="Gene3D" id="1.10.10.900">
    <property type="entry name" value="SBDS protein C-terminal domain, subdomain 1"/>
    <property type="match status" value="1"/>
</dbReference>